<keyword evidence="7 8" id="KW-0472">Membrane</keyword>
<evidence type="ECO:0000256" key="2">
    <source>
        <dbReference type="ARBA" id="ARBA00010735"/>
    </source>
</evidence>
<evidence type="ECO:0000256" key="8">
    <source>
        <dbReference type="SAM" id="Phobius"/>
    </source>
</evidence>
<keyword evidence="3" id="KW-0813">Transport</keyword>
<evidence type="ECO:0000256" key="1">
    <source>
        <dbReference type="ARBA" id="ARBA00004651"/>
    </source>
</evidence>
<dbReference type="PANTHER" id="PTHR34979:SF1">
    <property type="entry name" value="INNER MEMBRANE PROTEIN YGAZ"/>
    <property type="match status" value="1"/>
</dbReference>
<sequence>MIEMSKAQAHVALQSDDTFQQGVKDCLPTVFGYLSIGIAAGVIAKTAGFSIIEIAFMSTLIYAGSAQFILAGMYAAGAPASAIIFTVFFVNLRHLLMSAALAPYFTKLPLLKNVIIGSQITDETFGVAVQHAAQKGYLGERWMIGLNVTAYLNWILATIIGGLFGEWIPDPHTYGMDYALPAMFIGLFVLQLISSKPKLAIHLSVAIVAIILAYVSHLIMPDSIAVIIATLLAATIGVVIEKWK</sequence>
<feature type="transmembrane region" description="Helical" evidence="8">
    <location>
        <begin position="223"/>
        <end position="240"/>
    </location>
</feature>
<evidence type="ECO:0000313" key="9">
    <source>
        <dbReference type="EMBL" id="BAR85198.1"/>
    </source>
</evidence>
<evidence type="ECO:0000256" key="4">
    <source>
        <dbReference type="ARBA" id="ARBA00022475"/>
    </source>
</evidence>
<keyword evidence="6 8" id="KW-1133">Transmembrane helix</keyword>
<organism evidence="9 10">
    <name type="scientific">Bacillus thuringiensis subsp. tolworthi</name>
    <dbReference type="NCBI Taxonomy" id="1442"/>
    <lineage>
        <taxon>Bacteria</taxon>
        <taxon>Bacillati</taxon>
        <taxon>Bacillota</taxon>
        <taxon>Bacilli</taxon>
        <taxon>Bacillales</taxon>
        <taxon>Bacillaceae</taxon>
        <taxon>Bacillus</taxon>
        <taxon>Bacillus cereus group</taxon>
    </lineage>
</organism>
<keyword evidence="4" id="KW-1003">Cell membrane</keyword>
<evidence type="ECO:0000313" key="10">
    <source>
        <dbReference type="Proteomes" id="UP000055316"/>
    </source>
</evidence>
<dbReference type="GO" id="GO:0005886">
    <property type="term" value="C:plasma membrane"/>
    <property type="evidence" value="ECO:0007669"/>
    <property type="project" value="UniProtKB-SubCell"/>
</dbReference>
<keyword evidence="5 8" id="KW-0812">Transmembrane</keyword>
<feature type="transmembrane region" description="Helical" evidence="8">
    <location>
        <begin position="30"/>
        <end position="52"/>
    </location>
</feature>
<dbReference type="EMBL" id="AP014864">
    <property type="protein sequence ID" value="BAR85198.1"/>
    <property type="molecule type" value="Genomic_DNA"/>
</dbReference>
<evidence type="ECO:0000256" key="5">
    <source>
        <dbReference type="ARBA" id="ARBA00022692"/>
    </source>
</evidence>
<feature type="transmembrane region" description="Helical" evidence="8">
    <location>
        <begin position="200"/>
        <end position="217"/>
    </location>
</feature>
<feature type="transmembrane region" description="Helical" evidence="8">
    <location>
        <begin position="144"/>
        <end position="164"/>
    </location>
</feature>
<name>A0A9W4EVM4_BACTO</name>
<dbReference type="Pfam" id="PF03591">
    <property type="entry name" value="AzlC"/>
    <property type="match status" value="1"/>
</dbReference>
<dbReference type="AlphaFoldDB" id="A0A9W4EVM4"/>
<gene>
    <name evidence="9" type="ORF">KNN_04354</name>
</gene>
<dbReference type="PANTHER" id="PTHR34979">
    <property type="entry name" value="INNER MEMBRANE PROTEIN YGAZ"/>
    <property type="match status" value="1"/>
</dbReference>
<protein>
    <submittedName>
        <fullName evidence="9">AzlC family protein</fullName>
    </submittedName>
</protein>
<dbReference type="Proteomes" id="UP000055316">
    <property type="component" value="Chromosome"/>
</dbReference>
<feature type="transmembrane region" description="Helical" evidence="8">
    <location>
        <begin position="176"/>
        <end position="193"/>
    </location>
</feature>
<comment type="similarity">
    <text evidence="2">Belongs to the AzlC family.</text>
</comment>
<dbReference type="GO" id="GO:1903785">
    <property type="term" value="P:L-valine transmembrane transport"/>
    <property type="evidence" value="ECO:0007669"/>
    <property type="project" value="TreeGrafter"/>
</dbReference>
<reference evidence="9 10" key="1">
    <citation type="submission" date="2015-05" db="EMBL/GenBank/DDBJ databases">
        <title>Whole genome sequence of Bacillus thuringiensis serovar tolworthi Pasteur Institute Standard strain.</title>
        <authorList>
            <person name="Kanda K."/>
            <person name="Nakashima K."/>
            <person name="Nagano Y."/>
        </authorList>
    </citation>
    <scope>NUCLEOTIDE SEQUENCE [LARGE SCALE GENOMIC DNA]</scope>
    <source>
        <strain evidence="9 10">Pasteur Institute Standard strain</strain>
    </source>
</reference>
<dbReference type="InterPro" id="IPR011606">
    <property type="entry name" value="Brnchd-chn_aa_trnsp_permease"/>
</dbReference>
<comment type="subcellular location">
    <subcellularLocation>
        <location evidence="1">Cell membrane</location>
        <topology evidence="1">Multi-pass membrane protein</topology>
    </subcellularLocation>
</comment>
<proteinExistence type="inferred from homology"/>
<evidence type="ECO:0000256" key="7">
    <source>
        <dbReference type="ARBA" id="ARBA00023136"/>
    </source>
</evidence>
<accession>A0A9W4EVM4</accession>
<evidence type="ECO:0000256" key="6">
    <source>
        <dbReference type="ARBA" id="ARBA00022989"/>
    </source>
</evidence>
<evidence type="ECO:0000256" key="3">
    <source>
        <dbReference type="ARBA" id="ARBA00022448"/>
    </source>
</evidence>